<proteinExistence type="predicted"/>
<accession>A0AA36HHJ6</accession>
<feature type="transmembrane region" description="Helical" evidence="1">
    <location>
        <begin position="54"/>
        <end position="73"/>
    </location>
</feature>
<evidence type="ECO:0000313" key="3">
    <source>
        <dbReference type="Proteomes" id="UP001176961"/>
    </source>
</evidence>
<organism evidence="2 3">
    <name type="scientific">Cylicocyclus nassatus</name>
    <name type="common">Nematode worm</name>
    <dbReference type="NCBI Taxonomy" id="53992"/>
    <lineage>
        <taxon>Eukaryota</taxon>
        <taxon>Metazoa</taxon>
        <taxon>Ecdysozoa</taxon>
        <taxon>Nematoda</taxon>
        <taxon>Chromadorea</taxon>
        <taxon>Rhabditida</taxon>
        <taxon>Rhabditina</taxon>
        <taxon>Rhabditomorpha</taxon>
        <taxon>Strongyloidea</taxon>
        <taxon>Strongylidae</taxon>
        <taxon>Cylicocyclus</taxon>
    </lineage>
</organism>
<name>A0AA36HHJ6_CYLNA</name>
<dbReference type="AlphaFoldDB" id="A0AA36HHJ6"/>
<reference evidence="2" key="1">
    <citation type="submission" date="2023-07" db="EMBL/GenBank/DDBJ databases">
        <authorList>
            <consortium name="CYATHOMIX"/>
        </authorList>
    </citation>
    <scope>NUCLEOTIDE SEQUENCE</scope>
    <source>
        <strain evidence="2">N/A</strain>
    </source>
</reference>
<sequence>MSERLAQSTSLRNSDAKNVESVREREYFNVLHNYRNDVYAVCGGRIHVALLTKIISVGVLPMYVLILLFMVYFGNATAIMFALIILGSVAITTVYGAFKGCKMCLVPFIFLQVVFFIYDLVLLGLFTIALLQSDSFALQSYAVYGSDSISPNTILLITSLVLLSALPPAAWIAYIAYLDILFIAEVDRGLELIRELNGNATNEDLTIKNNY</sequence>
<comment type="caution">
    <text evidence="2">The sequence shown here is derived from an EMBL/GenBank/DDBJ whole genome shotgun (WGS) entry which is preliminary data.</text>
</comment>
<keyword evidence="1" id="KW-0812">Transmembrane</keyword>
<feature type="transmembrane region" description="Helical" evidence="1">
    <location>
        <begin position="79"/>
        <end position="98"/>
    </location>
</feature>
<evidence type="ECO:0000313" key="2">
    <source>
        <dbReference type="EMBL" id="CAJ0610511.1"/>
    </source>
</evidence>
<feature type="transmembrane region" description="Helical" evidence="1">
    <location>
        <begin position="105"/>
        <end position="133"/>
    </location>
</feature>
<keyword evidence="1" id="KW-1133">Transmembrane helix</keyword>
<gene>
    <name evidence="2" type="ORF">CYNAS_LOCUS22494</name>
</gene>
<protein>
    <submittedName>
        <fullName evidence="2">Uncharacterized protein</fullName>
    </submittedName>
</protein>
<dbReference type="EMBL" id="CATQJL010000326">
    <property type="protein sequence ID" value="CAJ0610511.1"/>
    <property type="molecule type" value="Genomic_DNA"/>
</dbReference>
<evidence type="ECO:0000256" key="1">
    <source>
        <dbReference type="SAM" id="Phobius"/>
    </source>
</evidence>
<keyword evidence="1" id="KW-0472">Membrane</keyword>
<keyword evidence="3" id="KW-1185">Reference proteome</keyword>
<feature type="transmembrane region" description="Helical" evidence="1">
    <location>
        <begin position="153"/>
        <end position="178"/>
    </location>
</feature>
<dbReference type="Proteomes" id="UP001176961">
    <property type="component" value="Unassembled WGS sequence"/>
</dbReference>